<organism evidence="2 3">
    <name type="scientific">Pristionchus mayeri</name>
    <dbReference type="NCBI Taxonomy" id="1317129"/>
    <lineage>
        <taxon>Eukaryota</taxon>
        <taxon>Metazoa</taxon>
        <taxon>Ecdysozoa</taxon>
        <taxon>Nematoda</taxon>
        <taxon>Chromadorea</taxon>
        <taxon>Rhabditida</taxon>
        <taxon>Rhabditina</taxon>
        <taxon>Diplogasteromorpha</taxon>
        <taxon>Diplogasteroidea</taxon>
        <taxon>Neodiplogasteridae</taxon>
        <taxon>Pristionchus</taxon>
    </lineage>
</organism>
<dbReference type="AlphaFoldDB" id="A0AAN5I6L3"/>
<gene>
    <name evidence="2" type="ORF">PMAYCL1PPCAC_23385</name>
</gene>
<sequence length="152" mass="17432">FSMRILAISIVLLLTTVSPWEEGEWKPKQFRDMEIRVVIKCQIPHSSKFPFDITLIEANRGRSAIFNPDREVAKKVKAKFLDVIYLKGMMEPEIDQVLEPYLLISHKCNMNNQLVEGCHTLPKNDGWTDVFPPPYFNDAGTINVDELEPCPA</sequence>
<feature type="non-terminal residue" evidence="2">
    <location>
        <position position="1"/>
    </location>
</feature>
<keyword evidence="1" id="KW-0732">Signal</keyword>
<dbReference type="Proteomes" id="UP001328107">
    <property type="component" value="Unassembled WGS sequence"/>
</dbReference>
<feature type="chain" id="PRO_5042817789" evidence="1">
    <location>
        <begin position="20"/>
        <end position="152"/>
    </location>
</feature>
<accession>A0AAN5I6L3</accession>
<evidence type="ECO:0000313" key="3">
    <source>
        <dbReference type="Proteomes" id="UP001328107"/>
    </source>
</evidence>
<keyword evidence="3" id="KW-1185">Reference proteome</keyword>
<comment type="caution">
    <text evidence="2">The sequence shown here is derived from an EMBL/GenBank/DDBJ whole genome shotgun (WGS) entry which is preliminary data.</text>
</comment>
<evidence type="ECO:0000256" key="1">
    <source>
        <dbReference type="SAM" id="SignalP"/>
    </source>
</evidence>
<protein>
    <submittedName>
        <fullName evidence="2">Uncharacterized protein</fullName>
    </submittedName>
</protein>
<name>A0AAN5I6L3_9BILA</name>
<proteinExistence type="predicted"/>
<feature type="signal peptide" evidence="1">
    <location>
        <begin position="1"/>
        <end position="19"/>
    </location>
</feature>
<evidence type="ECO:0000313" key="2">
    <source>
        <dbReference type="EMBL" id="GMR53190.1"/>
    </source>
</evidence>
<reference evidence="3" key="1">
    <citation type="submission" date="2022-10" db="EMBL/GenBank/DDBJ databases">
        <title>Genome assembly of Pristionchus species.</title>
        <authorList>
            <person name="Yoshida K."/>
            <person name="Sommer R.J."/>
        </authorList>
    </citation>
    <scope>NUCLEOTIDE SEQUENCE [LARGE SCALE GENOMIC DNA]</scope>
    <source>
        <strain evidence="3">RS5460</strain>
    </source>
</reference>
<dbReference type="EMBL" id="BTRK01000005">
    <property type="protein sequence ID" value="GMR53190.1"/>
    <property type="molecule type" value="Genomic_DNA"/>
</dbReference>